<comment type="caution">
    <text evidence="6">The sequence shown here is derived from an EMBL/GenBank/DDBJ whole genome shotgun (WGS) entry which is preliminary data.</text>
</comment>
<dbReference type="EMBL" id="JAXIOK010000020">
    <property type="protein sequence ID" value="KAK4747200.1"/>
    <property type="molecule type" value="Genomic_DNA"/>
</dbReference>
<organism evidence="6 7">
    <name type="scientific">Trapa incisa</name>
    <dbReference type="NCBI Taxonomy" id="236973"/>
    <lineage>
        <taxon>Eukaryota</taxon>
        <taxon>Viridiplantae</taxon>
        <taxon>Streptophyta</taxon>
        <taxon>Embryophyta</taxon>
        <taxon>Tracheophyta</taxon>
        <taxon>Spermatophyta</taxon>
        <taxon>Magnoliopsida</taxon>
        <taxon>eudicotyledons</taxon>
        <taxon>Gunneridae</taxon>
        <taxon>Pentapetalae</taxon>
        <taxon>rosids</taxon>
        <taxon>malvids</taxon>
        <taxon>Myrtales</taxon>
        <taxon>Lythraceae</taxon>
        <taxon>Trapa</taxon>
    </lineage>
</organism>
<dbReference type="FunFam" id="3.40.630.30:FF:000016">
    <property type="entry name" value="nudix hydrolase 2"/>
    <property type="match status" value="1"/>
</dbReference>
<dbReference type="PROSITE" id="PS00893">
    <property type="entry name" value="NUDIX_BOX"/>
    <property type="match status" value="1"/>
</dbReference>
<evidence type="ECO:0000256" key="4">
    <source>
        <dbReference type="SAM" id="Phobius"/>
    </source>
</evidence>
<dbReference type="Pfam" id="PF18290">
    <property type="entry name" value="Nudix_hydro"/>
    <property type="match status" value="1"/>
</dbReference>
<dbReference type="PROSITE" id="PS51462">
    <property type="entry name" value="NUDIX"/>
    <property type="match status" value="1"/>
</dbReference>
<reference evidence="6 7" key="1">
    <citation type="journal article" date="2023" name="Hortic Res">
        <title>Pangenome of water caltrop reveals structural variations and asymmetric subgenome divergence after allopolyploidization.</title>
        <authorList>
            <person name="Zhang X."/>
            <person name="Chen Y."/>
            <person name="Wang L."/>
            <person name="Yuan Y."/>
            <person name="Fang M."/>
            <person name="Shi L."/>
            <person name="Lu R."/>
            <person name="Comes H.P."/>
            <person name="Ma Y."/>
            <person name="Chen Y."/>
            <person name="Huang G."/>
            <person name="Zhou Y."/>
            <person name="Zheng Z."/>
            <person name="Qiu Y."/>
        </authorList>
    </citation>
    <scope>NUCLEOTIDE SEQUENCE [LARGE SCALE GENOMIC DNA]</scope>
    <source>
        <tissue evidence="6">Roots</tissue>
    </source>
</reference>
<dbReference type="InterPro" id="IPR020084">
    <property type="entry name" value="NUDIX_hydrolase_CS"/>
</dbReference>
<evidence type="ECO:0000313" key="6">
    <source>
        <dbReference type="EMBL" id="KAK4747200.1"/>
    </source>
</evidence>
<feature type="transmembrane region" description="Helical" evidence="4">
    <location>
        <begin position="339"/>
        <end position="356"/>
    </location>
</feature>
<comment type="similarity">
    <text evidence="1">Belongs to the Nudix hydrolase family.</text>
</comment>
<dbReference type="Pfam" id="PF00293">
    <property type="entry name" value="NUDIX"/>
    <property type="match status" value="1"/>
</dbReference>
<keyword evidence="4" id="KW-0812">Transmembrane</keyword>
<keyword evidence="4" id="KW-1133">Transmembrane helix</keyword>
<dbReference type="InterPro" id="IPR040618">
    <property type="entry name" value="Pre-Nudix"/>
</dbReference>
<sequence length="462" mass="51431">MGTYICYTNRVSRKRFNTSTMVLHAALFSSHPLGFPCREIKLAVVGVPAKSSCLLMHEQESKGFPRRKSGGWGSACSNGGNAFLRRDLIIRNVWSPNISDPSFAIEVLDAREDEYNGVIVDPRGLPSSANAFASALSVSLCQWKFKGKRGVWLKLLDAQAELVPIAIEAGFNYHHAEPGYVMLTYWIPDEPCLLPAGPSHQIGVGGFVINDRREVLAVKEKCHSNCFGVWKLPTGYINKSEDLFSGAIREVREETGVDTVFLKMVAFRHVHLVGLEKSDILFVCNLRPLSLDISIDQNEIQDAKWMGFDEFIAQPYYQQGDHMCRKVIEMCMAAHEDRCDLYSSISIGMGVVHWVIMSEGVAGSLVVLVIWLGAWAVSYTFNFLISWSFTGSEPILHKALMLPNIISSESSSLTPTHLWDSCRDVLCVLGDLATDDPVRGQGRPRDKGKTLEEIQDCINQKP</sequence>
<dbReference type="PRINTS" id="PR01356">
    <property type="entry name" value="GFGPROTEIN"/>
</dbReference>
<dbReference type="GO" id="GO:0035529">
    <property type="term" value="F:NADH pyrophosphatase activity"/>
    <property type="evidence" value="ECO:0007669"/>
    <property type="project" value="TreeGrafter"/>
</dbReference>
<dbReference type="Gene3D" id="3.40.630.30">
    <property type="match status" value="1"/>
</dbReference>
<dbReference type="AlphaFoldDB" id="A0AAN7GJ41"/>
<feature type="transmembrane region" description="Helical" evidence="4">
    <location>
        <begin position="362"/>
        <end position="385"/>
    </location>
</feature>
<keyword evidence="2" id="KW-0479">Metal-binding</keyword>
<name>A0AAN7GJ41_9MYRT</name>
<dbReference type="InterPro" id="IPR000086">
    <property type="entry name" value="NUDIX_hydrolase_dom"/>
</dbReference>
<dbReference type="Gene3D" id="3.90.79.10">
    <property type="entry name" value="Nucleoside Triphosphate Pyrophosphohydrolase"/>
    <property type="match status" value="1"/>
</dbReference>
<evidence type="ECO:0000313" key="7">
    <source>
        <dbReference type="Proteomes" id="UP001345219"/>
    </source>
</evidence>
<dbReference type="GO" id="GO:0046872">
    <property type="term" value="F:metal ion binding"/>
    <property type="evidence" value="ECO:0007669"/>
    <property type="project" value="UniProtKB-KW"/>
</dbReference>
<dbReference type="PANTHER" id="PTHR13994">
    <property type="entry name" value="NUDIX HYDROLASE RELATED"/>
    <property type="match status" value="1"/>
</dbReference>
<dbReference type="InterPro" id="IPR003293">
    <property type="entry name" value="Nudix_hydrolase6-like"/>
</dbReference>
<dbReference type="GO" id="GO:0051287">
    <property type="term" value="F:NAD binding"/>
    <property type="evidence" value="ECO:0007669"/>
    <property type="project" value="TreeGrafter"/>
</dbReference>
<accession>A0AAN7GJ41</accession>
<dbReference type="SUPFAM" id="SSF55811">
    <property type="entry name" value="Nudix"/>
    <property type="match status" value="1"/>
</dbReference>
<proteinExistence type="inferred from homology"/>
<keyword evidence="7" id="KW-1185">Reference proteome</keyword>
<evidence type="ECO:0000256" key="1">
    <source>
        <dbReference type="ARBA" id="ARBA00005582"/>
    </source>
</evidence>
<dbReference type="FunFam" id="3.90.79.10:FF:000015">
    <property type="entry name" value="Nudix hydrolase 8"/>
    <property type="match status" value="1"/>
</dbReference>
<evidence type="ECO:0000256" key="2">
    <source>
        <dbReference type="ARBA" id="ARBA00022723"/>
    </source>
</evidence>
<dbReference type="PANTHER" id="PTHR13994:SF53">
    <property type="entry name" value="NUDIX HYDROLASE 8-LIKE"/>
    <property type="match status" value="1"/>
</dbReference>
<gene>
    <name evidence="6" type="ORF">SAY87_026237</name>
</gene>
<keyword evidence="4" id="KW-0472">Membrane</keyword>
<keyword evidence="3" id="KW-0378">Hydrolase</keyword>
<dbReference type="CDD" id="cd04670">
    <property type="entry name" value="NUDIX_ASFGF2_Nudt6"/>
    <property type="match status" value="1"/>
</dbReference>
<feature type="domain" description="Nudix hydrolase" evidence="5">
    <location>
        <begin position="199"/>
        <end position="329"/>
    </location>
</feature>
<dbReference type="GO" id="GO:0047631">
    <property type="term" value="F:ADP-ribose diphosphatase activity"/>
    <property type="evidence" value="ECO:0007669"/>
    <property type="project" value="TreeGrafter"/>
</dbReference>
<evidence type="ECO:0000256" key="3">
    <source>
        <dbReference type="ARBA" id="ARBA00022801"/>
    </source>
</evidence>
<dbReference type="InterPro" id="IPR015797">
    <property type="entry name" value="NUDIX_hydrolase-like_dom_sf"/>
</dbReference>
<dbReference type="Proteomes" id="UP001345219">
    <property type="component" value="Chromosome 20"/>
</dbReference>
<evidence type="ECO:0000259" key="5">
    <source>
        <dbReference type="PROSITE" id="PS51462"/>
    </source>
</evidence>
<protein>
    <recommendedName>
        <fullName evidence="5">Nudix hydrolase domain-containing protein</fullName>
    </recommendedName>
</protein>